<dbReference type="Proteomes" id="UP000021210">
    <property type="component" value="Unassembled WGS sequence"/>
</dbReference>
<gene>
    <name evidence="1" type="ORF">I542_3814</name>
</gene>
<organism evidence="1 2">
    <name type="scientific">Mycobacteroides abscessus 1948</name>
    <dbReference type="NCBI Taxonomy" id="1299323"/>
    <lineage>
        <taxon>Bacteria</taxon>
        <taxon>Bacillati</taxon>
        <taxon>Actinomycetota</taxon>
        <taxon>Actinomycetes</taxon>
        <taxon>Mycobacteriales</taxon>
        <taxon>Mycobacteriaceae</taxon>
        <taxon>Mycobacteroides</taxon>
        <taxon>Mycobacteroides abscessus</taxon>
    </lineage>
</organism>
<protein>
    <submittedName>
        <fullName evidence="1">Uncharacterized protein</fullName>
    </submittedName>
</protein>
<dbReference type="EMBL" id="JAOH01000002">
    <property type="protein sequence ID" value="EUA63657.1"/>
    <property type="molecule type" value="Genomic_DNA"/>
</dbReference>
<evidence type="ECO:0000313" key="2">
    <source>
        <dbReference type="Proteomes" id="UP000021210"/>
    </source>
</evidence>
<dbReference type="AlphaFoldDB" id="A0A829QLL7"/>
<evidence type="ECO:0000313" key="1">
    <source>
        <dbReference type="EMBL" id="EUA63657.1"/>
    </source>
</evidence>
<comment type="caution">
    <text evidence="1">The sequence shown here is derived from an EMBL/GenBank/DDBJ whole genome shotgun (WGS) entry which is preliminary data.</text>
</comment>
<accession>A0A829QLL7</accession>
<proteinExistence type="predicted"/>
<name>A0A829QLL7_9MYCO</name>
<reference evidence="1 2" key="1">
    <citation type="submission" date="2013-12" db="EMBL/GenBank/DDBJ databases">
        <authorList>
            <person name="Zelazny A."/>
            <person name="Olivier K."/>
            <person name="Holland S."/>
            <person name="Lenaerts A."/>
            <person name="Ordway D."/>
            <person name="DeGroote M.A."/>
            <person name="Parker T."/>
            <person name="Sizemore C."/>
            <person name="Tallon L.J."/>
            <person name="Sadzewicz L.K."/>
            <person name="Sengamalay N."/>
            <person name="Fraser C.M."/>
            <person name="Hine E."/>
            <person name="Shefchek K.A."/>
            <person name="Das S.P."/>
            <person name="Tettelin H."/>
        </authorList>
    </citation>
    <scope>NUCLEOTIDE SEQUENCE [LARGE SCALE GENOMIC DNA]</scope>
    <source>
        <strain evidence="1 2">1948</strain>
    </source>
</reference>
<sequence length="42" mass="4648">MDDTQCAVLACRHHAFYLVLLMSQGPLSPLAGVSQHFLDYAQ</sequence>